<feature type="transmembrane region" description="Helical" evidence="2">
    <location>
        <begin position="29"/>
        <end position="50"/>
    </location>
</feature>
<accession>A0A1A8Z831</accession>
<keyword evidence="2" id="KW-0472">Membrane</keyword>
<keyword evidence="2" id="KW-1133">Transmembrane helix</keyword>
<gene>
    <name evidence="3" type="ORF">GA0070611_1104</name>
</gene>
<sequence length="259" mass="27583">MNARTHPARAPRKDSVRPVVEPFRVRESWLVRAVGAPVALAGYALLVLLIDEGLTPAAANAVQLAATLGLGFLAHDLLVRCRRRTGRARRWRAFQATRGAAALVSLVAFPGLAPVVGAGAAYWGLLAVGAVVNHHADRFWASPSLADAAAPPHRWRGGHRRPLPSGWRLARSTGALAVLSLPAVLFLDLFLVAVSLGLLVRAVGRLALRLRERWLPEHDPRPGRGAVRPGHADPGADACPWPPVEQRDAGPVARPAPVG</sequence>
<dbReference type="EMBL" id="LT594323">
    <property type="protein sequence ID" value="SBT40014.1"/>
    <property type="molecule type" value="Genomic_DNA"/>
</dbReference>
<organism evidence="3 4">
    <name type="scientific">Micromonospora auratinigra</name>
    <dbReference type="NCBI Taxonomy" id="261654"/>
    <lineage>
        <taxon>Bacteria</taxon>
        <taxon>Bacillati</taxon>
        <taxon>Actinomycetota</taxon>
        <taxon>Actinomycetes</taxon>
        <taxon>Micromonosporales</taxon>
        <taxon>Micromonosporaceae</taxon>
        <taxon>Micromonospora</taxon>
    </lineage>
</organism>
<feature type="transmembrane region" description="Helical" evidence="2">
    <location>
        <begin position="175"/>
        <end position="203"/>
    </location>
</feature>
<keyword evidence="4" id="KW-1185">Reference proteome</keyword>
<name>A0A1A8Z831_9ACTN</name>
<feature type="transmembrane region" description="Helical" evidence="2">
    <location>
        <begin position="100"/>
        <end position="123"/>
    </location>
</feature>
<proteinExistence type="predicted"/>
<evidence type="ECO:0000256" key="2">
    <source>
        <dbReference type="SAM" id="Phobius"/>
    </source>
</evidence>
<evidence type="ECO:0000313" key="4">
    <source>
        <dbReference type="Proteomes" id="UP000199385"/>
    </source>
</evidence>
<dbReference type="Proteomes" id="UP000199385">
    <property type="component" value="Chromosome I"/>
</dbReference>
<evidence type="ECO:0000256" key="1">
    <source>
        <dbReference type="SAM" id="MobiDB-lite"/>
    </source>
</evidence>
<evidence type="ECO:0000313" key="3">
    <source>
        <dbReference type="EMBL" id="SBT40014.1"/>
    </source>
</evidence>
<reference evidence="4" key="1">
    <citation type="submission" date="2016-06" db="EMBL/GenBank/DDBJ databases">
        <authorList>
            <person name="Varghese N."/>
            <person name="Submissions Spin"/>
        </authorList>
    </citation>
    <scope>NUCLEOTIDE SEQUENCE [LARGE SCALE GENOMIC DNA]</scope>
    <source>
        <strain evidence="4">DSM 44815</strain>
    </source>
</reference>
<dbReference type="PATRIC" id="fig|261654.4.peg.1130"/>
<feature type="region of interest" description="Disordered" evidence="1">
    <location>
        <begin position="218"/>
        <end position="259"/>
    </location>
</feature>
<protein>
    <submittedName>
        <fullName evidence="3">Putative flippase GtrA (Transmembrane translocase of bactoprenol-linked glucose)</fullName>
    </submittedName>
</protein>
<dbReference type="AlphaFoldDB" id="A0A1A8Z831"/>
<feature type="transmembrane region" description="Helical" evidence="2">
    <location>
        <begin position="62"/>
        <end position="79"/>
    </location>
</feature>
<keyword evidence="2 3" id="KW-0812">Transmembrane</keyword>